<organism evidence="1 2">
    <name type="scientific">Rhodobacter aestuarii</name>
    <dbReference type="NCBI Taxonomy" id="453582"/>
    <lineage>
        <taxon>Bacteria</taxon>
        <taxon>Pseudomonadati</taxon>
        <taxon>Pseudomonadota</taxon>
        <taxon>Alphaproteobacteria</taxon>
        <taxon>Rhodobacterales</taxon>
        <taxon>Rhodobacter group</taxon>
        <taxon>Rhodobacter</taxon>
    </lineage>
</organism>
<sequence>MTSLSFIAVAAHSAQHFALSATQFDGDDPFSAILIYRAWLSQPWDRIDISRTIVDLVFSPSETSADLVALSDEGDIYLVQATIKRAKILGAGVSSEDADGRGRTTLLCASGEKLWIAGDNGQLYSGGFSNGWEQITLQPQFQPAAMIPDNSGGVLLAGDMEIAQQLEQIDTSDPQAILSALRAGRADRAAAPASARLYHVLASGRVREIALPAVSHIRGMATLGGQEFCIFGVNGLFMSGDLDRGLVREDIGLSGQTILTAAAAPVGVILGTDRHWEVYDGAKTTPFSLGLINEEIMHPLRAIAADEGTLLVDYLAAPLWRDGAVWKVINLPQALQKRHFDADAFLKQR</sequence>
<proteinExistence type="predicted"/>
<dbReference type="RefSeq" id="WP_076486491.1">
    <property type="nucleotide sequence ID" value="NZ_FTOG01000020.1"/>
</dbReference>
<evidence type="ECO:0000313" key="2">
    <source>
        <dbReference type="Proteomes" id="UP000186221"/>
    </source>
</evidence>
<protein>
    <submittedName>
        <fullName evidence="1">Uncharacterized protein</fullName>
    </submittedName>
</protein>
<name>A0A1N7QHF6_9RHOB</name>
<evidence type="ECO:0000313" key="1">
    <source>
        <dbReference type="EMBL" id="SIT22312.1"/>
    </source>
</evidence>
<accession>A0A1N7QHF6</accession>
<reference evidence="2" key="1">
    <citation type="submission" date="2017-01" db="EMBL/GenBank/DDBJ databases">
        <authorList>
            <person name="Varghese N."/>
            <person name="Submissions S."/>
        </authorList>
    </citation>
    <scope>NUCLEOTIDE SEQUENCE [LARGE SCALE GENOMIC DNA]</scope>
    <source>
        <strain evidence="2">DSM 19945</strain>
    </source>
</reference>
<keyword evidence="2" id="KW-1185">Reference proteome</keyword>
<dbReference type="EMBL" id="FTOG01000020">
    <property type="protein sequence ID" value="SIT22312.1"/>
    <property type="molecule type" value="Genomic_DNA"/>
</dbReference>
<dbReference type="STRING" id="453582.SAMN05421580_12013"/>
<dbReference type="Proteomes" id="UP000186221">
    <property type="component" value="Unassembled WGS sequence"/>
</dbReference>
<dbReference type="AlphaFoldDB" id="A0A1N7QHF6"/>
<gene>
    <name evidence="1" type="ORF">SAMN05421580_12013</name>
</gene>
<dbReference type="OrthoDB" id="8278692at2"/>